<dbReference type="GO" id="GO:0006508">
    <property type="term" value="P:proteolysis"/>
    <property type="evidence" value="ECO:0007669"/>
    <property type="project" value="UniProtKB-KW"/>
</dbReference>
<dbReference type="PRINTS" id="PR00724">
    <property type="entry name" value="CRBOXYPTASEC"/>
</dbReference>
<evidence type="ECO:0000256" key="6">
    <source>
        <dbReference type="RuleBase" id="RU361156"/>
    </source>
</evidence>
<proteinExistence type="inferred from homology"/>
<organism evidence="7 8">
    <name type="scientific">Saxophila tyrrhenica</name>
    <dbReference type="NCBI Taxonomy" id="1690608"/>
    <lineage>
        <taxon>Eukaryota</taxon>
        <taxon>Fungi</taxon>
        <taxon>Dikarya</taxon>
        <taxon>Ascomycota</taxon>
        <taxon>Pezizomycotina</taxon>
        <taxon>Dothideomycetes</taxon>
        <taxon>Dothideomycetidae</taxon>
        <taxon>Mycosphaerellales</taxon>
        <taxon>Extremaceae</taxon>
        <taxon>Saxophila</taxon>
    </lineage>
</organism>
<dbReference type="Pfam" id="PF00450">
    <property type="entry name" value="Peptidase_S10"/>
    <property type="match status" value="1"/>
</dbReference>
<sequence length="620" mass="67620">MLFKSLAASAALLLSSTQLVSASLGSSFHTERTTVPKYKNAKSKRQFFPKPAENLHEITGPTGVKIRYKKPGDAGVCETTDGVDSYSGYIDLAPNVHSYFWFFESRSNPSKDPMTLWLNGGPGSDSLIGLFEELGPCRINEDLSSVLNPYSWNEVSNMLFLSQPVGVGFSYQHIANGSLGGYSGTFLNTTQANATGTWPILDPINHGDISTTDLAAMAAWHVLQAFMSGLPSLDPEVSSVRDFNLWTESYGGHYGPGFFNYFQEQNTKIDAGENKGVKLNFATLGIGNGIIDEAIQAEYYPEFAVNNSYGIKAYNDTVYNYARFANFMPNGCLDQIQACKASAAGVDGGYIKEAHGHEITYKATSNPSIATVCSEASDMCRDNVEGVYYSFGDRGTYDIRHPANDPTPPEYYIDYVNQAYVQDALGVSVNYTSANNDVYFAFQAEGDQIYPNFLADLEHILNSGVRVSLFYGDADYICNWFGGQAISLALKYKHSKEFAAAGYAPMMYSGKEYGEVREYGNFSFTRIYEAGHEVPYYQPQAALALFNRTINFMNIADGMEKITGTFATNGSASATHTASAAPLPSSSEYAAYSRSLIKSYSILDNQPMASASASASGYSA</sequence>
<keyword evidence="4 6" id="KW-0378">Hydrolase</keyword>
<dbReference type="InterPro" id="IPR001563">
    <property type="entry name" value="Peptidase_S10"/>
</dbReference>
<gene>
    <name evidence="7" type="ORF">LTR77_000276</name>
</gene>
<comment type="caution">
    <text evidence="7">The sequence shown here is derived from an EMBL/GenBank/DDBJ whole genome shotgun (WGS) entry which is preliminary data.</text>
</comment>
<dbReference type="PANTHER" id="PTHR11802:SF131">
    <property type="entry name" value="CARBOXYPEPTIDASE"/>
    <property type="match status" value="1"/>
</dbReference>
<feature type="signal peptide" evidence="6">
    <location>
        <begin position="1"/>
        <end position="22"/>
    </location>
</feature>
<reference evidence="7 8" key="1">
    <citation type="submission" date="2023-08" db="EMBL/GenBank/DDBJ databases">
        <title>Black Yeasts Isolated from many extreme environments.</title>
        <authorList>
            <person name="Coleine C."/>
            <person name="Stajich J.E."/>
            <person name="Selbmann L."/>
        </authorList>
    </citation>
    <scope>NUCLEOTIDE SEQUENCE [LARGE SCALE GENOMIC DNA]</scope>
    <source>
        <strain evidence="7 8">CCFEE 5935</strain>
    </source>
</reference>
<keyword evidence="6" id="KW-0732">Signal</keyword>
<dbReference type="PANTHER" id="PTHR11802">
    <property type="entry name" value="SERINE PROTEASE FAMILY S10 SERINE CARBOXYPEPTIDASE"/>
    <property type="match status" value="1"/>
</dbReference>
<keyword evidence="3 6" id="KW-0645">Protease</keyword>
<evidence type="ECO:0000256" key="1">
    <source>
        <dbReference type="ARBA" id="ARBA00009431"/>
    </source>
</evidence>
<evidence type="ECO:0000313" key="7">
    <source>
        <dbReference type="EMBL" id="KAK5175139.1"/>
    </source>
</evidence>
<dbReference type="PROSITE" id="PS00131">
    <property type="entry name" value="CARBOXYPEPT_SER_SER"/>
    <property type="match status" value="1"/>
</dbReference>
<dbReference type="GeneID" id="89921627"/>
<feature type="chain" id="PRO_5043102031" description="Carboxypeptidase" evidence="6">
    <location>
        <begin position="23"/>
        <end position="620"/>
    </location>
</feature>
<protein>
    <recommendedName>
        <fullName evidence="6">Carboxypeptidase</fullName>
        <ecNumber evidence="6">3.4.16.-</ecNumber>
    </recommendedName>
</protein>
<keyword evidence="5" id="KW-0325">Glycoprotein</keyword>
<comment type="similarity">
    <text evidence="1 6">Belongs to the peptidase S10 family.</text>
</comment>
<evidence type="ECO:0000256" key="4">
    <source>
        <dbReference type="ARBA" id="ARBA00022801"/>
    </source>
</evidence>
<dbReference type="SUPFAM" id="SSF53474">
    <property type="entry name" value="alpha/beta-Hydrolases"/>
    <property type="match status" value="1"/>
</dbReference>
<dbReference type="Proteomes" id="UP001337655">
    <property type="component" value="Unassembled WGS sequence"/>
</dbReference>
<accession>A0AAV9PMK0</accession>
<keyword evidence="2 6" id="KW-0121">Carboxypeptidase</keyword>
<dbReference type="Gene3D" id="3.40.50.1820">
    <property type="entry name" value="alpha/beta hydrolase"/>
    <property type="match status" value="1"/>
</dbReference>
<dbReference type="GO" id="GO:0004185">
    <property type="term" value="F:serine-type carboxypeptidase activity"/>
    <property type="evidence" value="ECO:0007669"/>
    <property type="project" value="UniProtKB-UniRule"/>
</dbReference>
<evidence type="ECO:0000313" key="8">
    <source>
        <dbReference type="Proteomes" id="UP001337655"/>
    </source>
</evidence>
<evidence type="ECO:0000256" key="2">
    <source>
        <dbReference type="ARBA" id="ARBA00022645"/>
    </source>
</evidence>
<dbReference type="GO" id="GO:0000324">
    <property type="term" value="C:fungal-type vacuole"/>
    <property type="evidence" value="ECO:0007669"/>
    <property type="project" value="TreeGrafter"/>
</dbReference>
<dbReference type="InterPro" id="IPR029058">
    <property type="entry name" value="AB_hydrolase_fold"/>
</dbReference>
<dbReference type="AlphaFoldDB" id="A0AAV9PMK0"/>
<evidence type="ECO:0000256" key="5">
    <source>
        <dbReference type="ARBA" id="ARBA00023180"/>
    </source>
</evidence>
<dbReference type="RefSeq" id="XP_064663777.1">
    <property type="nucleotide sequence ID" value="XM_064797543.1"/>
</dbReference>
<dbReference type="EC" id="3.4.16.-" evidence="6"/>
<dbReference type="EMBL" id="JAVRRT010000001">
    <property type="protein sequence ID" value="KAK5175139.1"/>
    <property type="molecule type" value="Genomic_DNA"/>
</dbReference>
<dbReference type="FunFam" id="1.10.287.410:FF:000002">
    <property type="entry name" value="Carboxypeptidase"/>
    <property type="match status" value="1"/>
</dbReference>
<name>A0AAV9PMK0_9PEZI</name>
<dbReference type="InterPro" id="IPR018202">
    <property type="entry name" value="Ser_caboxypep_ser_AS"/>
</dbReference>
<keyword evidence="8" id="KW-1185">Reference proteome</keyword>
<evidence type="ECO:0000256" key="3">
    <source>
        <dbReference type="ARBA" id="ARBA00022670"/>
    </source>
</evidence>